<dbReference type="Gene3D" id="3.10.310.10">
    <property type="entry name" value="Diaminopimelate Epimerase, Chain A, domain 1"/>
    <property type="match status" value="2"/>
</dbReference>
<dbReference type="SUPFAM" id="SSF54506">
    <property type="entry name" value="Diaminopimelate epimerase-like"/>
    <property type="match status" value="2"/>
</dbReference>
<protein>
    <recommendedName>
        <fullName evidence="3">diaminopimelate epimerase</fullName>
        <ecNumber evidence="3">5.1.1.7</ecNumber>
    </recommendedName>
</protein>
<dbReference type="AlphaFoldDB" id="K1TAL6"/>
<dbReference type="PANTHER" id="PTHR31689">
    <property type="entry name" value="DIAMINOPIMELATE EPIMERASE, CHLOROPLASTIC"/>
    <property type="match status" value="1"/>
</dbReference>
<accession>K1TAL6</accession>
<dbReference type="PANTHER" id="PTHR31689:SF0">
    <property type="entry name" value="DIAMINOPIMELATE EPIMERASE"/>
    <property type="match status" value="1"/>
</dbReference>
<dbReference type="InterPro" id="IPR018510">
    <property type="entry name" value="DAP_epimerase_AS"/>
</dbReference>
<keyword evidence="6 8" id="KW-0413">Isomerase</keyword>
<comment type="caution">
    <text evidence="8">The sequence shown here is derived from an EMBL/GenBank/DDBJ whole genome shotgun (WGS) entry which is preliminary data.</text>
</comment>
<dbReference type="Pfam" id="PF01678">
    <property type="entry name" value="DAP_epimerase"/>
    <property type="match status" value="1"/>
</dbReference>
<evidence type="ECO:0000313" key="8">
    <source>
        <dbReference type="EMBL" id="EKC66683.1"/>
    </source>
</evidence>
<organism evidence="8">
    <name type="scientific">human gut metagenome</name>
    <dbReference type="NCBI Taxonomy" id="408170"/>
    <lineage>
        <taxon>unclassified sequences</taxon>
        <taxon>metagenomes</taxon>
        <taxon>organismal metagenomes</taxon>
    </lineage>
</organism>
<dbReference type="GO" id="GO:0008837">
    <property type="term" value="F:diaminopimelate epimerase activity"/>
    <property type="evidence" value="ECO:0007669"/>
    <property type="project" value="UniProtKB-EC"/>
</dbReference>
<dbReference type="EC" id="5.1.1.7" evidence="3"/>
<gene>
    <name evidence="8" type="ORF">LEA_09692</name>
</gene>
<dbReference type="GO" id="GO:0005829">
    <property type="term" value="C:cytosol"/>
    <property type="evidence" value="ECO:0007669"/>
    <property type="project" value="TreeGrafter"/>
</dbReference>
<evidence type="ECO:0000256" key="7">
    <source>
        <dbReference type="ARBA" id="ARBA00051712"/>
    </source>
</evidence>
<dbReference type="InterPro" id="IPR001653">
    <property type="entry name" value="DAP_epimerase_DapF"/>
</dbReference>
<sequence>MQMRFAKYEGAGNDFILLDLRNGGATPQSAEIARLCDRHFGIGADGLMTLAASAVSGCDCSMRYYNADGSPGEMCGNGGRCFALFAHHLGIGGDIKRFDSTDGIHEARMLRIDGLRSTVELGMIDVERIDRGDGYWFLDTGVPHYVEFTDDLEAVDVIGRGRRIRYDKRFAKGTNVNFV</sequence>
<evidence type="ECO:0000256" key="6">
    <source>
        <dbReference type="ARBA" id="ARBA00023235"/>
    </source>
</evidence>
<evidence type="ECO:0000256" key="5">
    <source>
        <dbReference type="ARBA" id="ARBA00023154"/>
    </source>
</evidence>
<keyword evidence="5" id="KW-0457">Lysine biosynthesis</keyword>
<evidence type="ECO:0000256" key="1">
    <source>
        <dbReference type="ARBA" id="ARBA00005196"/>
    </source>
</evidence>
<name>K1TAL6_9ZZZZ</name>
<dbReference type="UniPathway" id="UPA00034">
    <property type="reaction ID" value="UER00025"/>
</dbReference>
<evidence type="ECO:0000256" key="2">
    <source>
        <dbReference type="ARBA" id="ARBA00010219"/>
    </source>
</evidence>
<dbReference type="EMBL" id="AJWY01006502">
    <property type="protein sequence ID" value="EKC66683.1"/>
    <property type="molecule type" value="Genomic_DNA"/>
</dbReference>
<reference evidence="8" key="1">
    <citation type="journal article" date="2013" name="Environ. Microbiol.">
        <title>Microbiota from the distal guts of lean and obese adolescents exhibit partial functional redundancy besides clear differences in community structure.</title>
        <authorList>
            <person name="Ferrer M."/>
            <person name="Ruiz A."/>
            <person name="Lanza F."/>
            <person name="Haange S.B."/>
            <person name="Oberbach A."/>
            <person name="Till H."/>
            <person name="Bargiela R."/>
            <person name="Campoy C."/>
            <person name="Segura M.T."/>
            <person name="Richter M."/>
            <person name="von Bergen M."/>
            <person name="Seifert J."/>
            <person name="Suarez A."/>
        </authorList>
    </citation>
    <scope>NUCLEOTIDE SEQUENCE</scope>
</reference>
<proteinExistence type="inferred from homology"/>
<evidence type="ECO:0000256" key="4">
    <source>
        <dbReference type="ARBA" id="ARBA00022605"/>
    </source>
</evidence>
<keyword evidence="4" id="KW-0028">Amino-acid biosynthesis</keyword>
<dbReference type="PROSITE" id="PS01326">
    <property type="entry name" value="DAP_EPIMERASE"/>
    <property type="match status" value="1"/>
</dbReference>
<evidence type="ECO:0000256" key="3">
    <source>
        <dbReference type="ARBA" id="ARBA00013080"/>
    </source>
</evidence>
<comment type="catalytic activity">
    <reaction evidence="7">
        <text>(2S,6S)-2,6-diaminopimelate = meso-2,6-diaminopimelate</text>
        <dbReference type="Rhea" id="RHEA:15393"/>
        <dbReference type="ChEBI" id="CHEBI:57609"/>
        <dbReference type="ChEBI" id="CHEBI:57791"/>
        <dbReference type="EC" id="5.1.1.7"/>
    </reaction>
</comment>
<comment type="similarity">
    <text evidence="2">Belongs to the diaminopimelate epimerase family.</text>
</comment>
<dbReference type="GO" id="GO:0009089">
    <property type="term" value="P:lysine biosynthetic process via diaminopimelate"/>
    <property type="evidence" value="ECO:0007669"/>
    <property type="project" value="UniProtKB-UniPathway"/>
</dbReference>
<dbReference type="NCBIfam" id="TIGR00652">
    <property type="entry name" value="DapF"/>
    <property type="match status" value="1"/>
</dbReference>
<feature type="non-terminal residue" evidence="8">
    <location>
        <position position="179"/>
    </location>
</feature>
<comment type="pathway">
    <text evidence="1">Amino-acid biosynthesis; L-lysine biosynthesis via DAP pathway; DL-2,6-diaminopimelate from LL-2,6-diaminopimelate: step 1/1.</text>
</comment>